<dbReference type="OrthoDB" id="2355652at2"/>
<dbReference type="AlphaFoldDB" id="A0A024QDZ7"/>
<comment type="caution">
    <text evidence="1">The sequence shown here is derived from an EMBL/GenBank/DDBJ whole genome shotgun (WGS) entry which is preliminary data.</text>
</comment>
<evidence type="ECO:0008006" key="3">
    <source>
        <dbReference type="Google" id="ProtNLM"/>
    </source>
</evidence>
<proteinExistence type="predicted"/>
<dbReference type="eggNOG" id="ENOG5032ZBV">
    <property type="taxonomic scope" value="Bacteria"/>
</dbReference>
<sequence length="61" mass="6931">MRNYTLTVFDPSGKKLLDETINAANDEEAKQLGTTKLEAEGYLEHTHRCVSPEAKLVLFHR</sequence>
<dbReference type="InterPro" id="IPR025544">
    <property type="entry name" value="YhzD"/>
</dbReference>
<keyword evidence="2" id="KW-1185">Reference proteome</keyword>
<evidence type="ECO:0000313" key="2">
    <source>
        <dbReference type="Proteomes" id="UP000028875"/>
    </source>
</evidence>
<dbReference type="RefSeq" id="WP_021292194.1">
    <property type="nucleotide sequence ID" value="NZ_BNER01000006.1"/>
</dbReference>
<reference evidence="1 2" key="1">
    <citation type="submission" date="2014-03" db="EMBL/GenBank/DDBJ databases">
        <authorList>
            <person name="Urmite Genomes U."/>
        </authorList>
    </citation>
    <scope>NUCLEOTIDE SEQUENCE [LARGE SCALE GENOMIC DNA]</scope>
    <source>
        <strain evidence="1 2">Vm-5</strain>
    </source>
</reference>
<dbReference type="Pfam" id="PF14120">
    <property type="entry name" value="YhzD"/>
    <property type="match status" value="1"/>
</dbReference>
<organism evidence="1 2">
    <name type="scientific">Virgibacillus massiliensis</name>
    <dbReference type="NCBI Taxonomy" id="1462526"/>
    <lineage>
        <taxon>Bacteria</taxon>
        <taxon>Bacillati</taxon>
        <taxon>Bacillota</taxon>
        <taxon>Bacilli</taxon>
        <taxon>Bacillales</taxon>
        <taxon>Bacillaceae</taxon>
        <taxon>Virgibacillus</taxon>
    </lineage>
</organism>
<dbReference type="Proteomes" id="UP000028875">
    <property type="component" value="Unassembled WGS sequence"/>
</dbReference>
<dbReference type="EMBL" id="CCDP010000002">
    <property type="protein sequence ID" value="CDQ40729.1"/>
    <property type="molecule type" value="Genomic_DNA"/>
</dbReference>
<evidence type="ECO:0000313" key="1">
    <source>
        <dbReference type="EMBL" id="CDQ40729.1"/>
    </source>
</evidence>
<accession>A0A024QDZ7</accession>
<dbReference type="STRING" id="1462526.BN990_03056"/>
<gene>
    <name evidence="1" type="ORF">BN990_03056</name>
</gene>
<protein>
    <recommendedName>
        <fullName evidence="3">YhzD-like protein</fullName>
    </recommendedName>
</protein>
<name>A0A024QDZ7_9BACI</name>
<reference evidence="2" key="2">
    <citation type="submission" date="2014-05" db="EMBL/GenBank/DDBJ databases">
        <title>Draft genome sequence of Virgibacillus massiliensis Vm-5.</title>
        <authorList>
            <person name="Khelaifia S."/>
            <person name="Croce O."/>
            <person name="Lagier J.C."/>
            <person name="Raoult D."/>
        </authorList>
    </citation>
    <scope>NUCLEOTIDE SEQUENCE [LARGE SCALE GENOMIC DNA]</scope>
    <source>
        <strain evidence="2">Vm-5</strain>
    </source>
</reference>